<evidence type="ECO:0000256" key="3">
    <source>
        <dbReference type="ARBA" id="ARBA00023316"/>
    </source>
</evidence>
<feature type="compositionally biased region" description="Pro residues" evidence="6">
    <location>
        <begin position="195"/>
        <end position="220"/>
    </location>
</feature>
<dbReference type="GO" id="GO:0005886">
    <property type="term" value="C:plasma membrane"/>
    <property type="evidence" value="ECO:0007669"/>
    <property type="project" value="UniProtKB-SubCell"/>
</dbReference>
<dbReference type="AlphaFoldDB" id="W0A3S6"/>
<dbReference type="InterPro" id="IPR034718">
    <property type="entry name" value="RlpA"/>
</dbReference>
<accession>W0A3S6</accession>
<dbReference type="PANTHER" id="PTHR34183:SF1">
    <property type="entry name" value="ENDOLYTIC PEPTIDOGLYCAN TRANSGLYCOSYLASE RLPA"/>
    <property type="match status" value="1"/>
</dbReference>
<dbReference type="PANTHER" id="PTHR34183">
    <property type="entry name" value="ENDOLYTIC PEPTIDOGLYCAN TRANSGLYCOSYLASE RLPA"/>
    <property type="match status" value="1"/>
</dbReference>
<keyword evidence="4" id="KW-0449">Lipoprotein</keyword>
<evidence type="ECO:0000256" key="5">
    <source>
        <dbReference type="RuleBase" id="RU003495"/>
    </source>
</evidence>
<name>W0A3S6_9SPHN</name>
<dbReference type="eggNOG" id="COG0797">
    <property type="taxonomic scope" value="Bacteria"/>
</dbReference>
<dbReference type="STRING" id="1123269.NX02_11755"/>
<feature type="domain" description="SPOR" evidence="8">
    <location>
        <begin position="253"/>
        <end position="314"/>
    </location>
</feature>
<protein>
    <recommendedName>
        <fullName evidence="4">Endolytic peptidoglycan transglycosylase RlpA</fullName>
        <ecNumber evidence="4">4.2.2.-</ecNumber>
    </recommendedName>
</protein>
<keyword evidence="2 4" id="KW-0456">Lyase</keyword>
<evidence type="ECO:0000256" key="6">
    <source>
        <dbReference type="SAM" id="MobiDB-lite"/>
    </source>
</evidence>
<comment type="subcellular location">
    <subcellularLocation>
        <location evidence="4">Cell membrane</location>
        <topology evidence="4">Lipid-anchor</topology>
    </subcellularLocation>
</comment>
<keyword evidence="1" id="KW-0732">Signal</keyword>
<dbReference type="InterPro" id="IPR036908">
    <property type="entry name" value="RlpA-like_sf"/>
</dbReference>
<dbReference type="InterPro" id="IPR007730">
    <property type="entry name" value="SPOR-like_dom"/>
</dbReference>
<comment type="similarity">
    <text evidence="4 5">Belongs to the RlpA family.</text>
</comment>
<evidence type="ECO:0000256" key="1">
    <source>
        <dbReference type="ARBA" id="ARBA00022729"/>
    </source>
</evidence>
<dbReference type="SUPFAM" id="SSF50685">
    <property type="entry name" value="Barwin-like endoglucanases"/>
    <property type="match status" value="1"/>
</dbReference>
<sequence>MRSGASGAASAAVVTLAMLLAGCGSTPRPTAGAGRPIGGKVVDYPVKVGAPYQVGGITYMPVDDPDYDMVGMASWYGGEFGGSPTANGERFDPGRMSAAHKTLPLPSYVEVTALDTGRTVTVRVNDRGPFAGNRVIDLSQAAARALGIERSGTARVRVRRVYPSERDRAALRGGGQLAMRTDSVPARLPATARAPTPPPQPQVRPLPQPYRVPTSAPAPAPQQGQVPIGIPMPAPYSAPSKPEAAPAAAPLPASGSWFVQVGAFSSLERAATIAGQLGARVSDVGALHRVRLGPYASADAARDGVAKASAAGYADARIVQD</sequence>
<dbReference type="GO" id="GO:0008932">
    <property type="term" value="F:lytic endotransglycosylase activity"/>
    <property type="evidence" value="ECO:0007669"/>
    <property type="project" value="UniProtKB-UniRule"/>
</dbReference>
<dbReference type="SUPFAM" id="SSF110997">
    <property type="entry name" value="Sporulation related repeat"/>
    <property type="match status" value="1"/>
</dbReference>
<dbReference type="Gene3D" id="3.30.70.1070">
    <property type="entry name" value="Sporulation related repeat"/>
    <property type="match status" value="1"/>
</dbReference>
<reference evidence="9 10" key="1">
    <citation type="submission" date="2013-07" db="EMBL/GenBank/DDBJ databases">
        <title>Completed genome of Sphingomonas sanxanigenens NX02.</title>
        <authorList>
            <person name="Ma T."/>
            <person name="Huang H."/>
            <person name="Wu M."/>
            <person name="Li X."/>
            <person name="Li G."/>
        </authorList>
    </citation>
    <scope>NUCLEOTIDE SEQUENCE [LARGE SCALE GENOMIC DNA]</scope>
    <source>
        <strain evidence="9 10">NX02</strain>
    </source>
</reference>
<dbReference type="InterPro" id="IPR012997">
    <property type="entry name" value="RplA"/>
</dbReference>
<dbReference type="PROSITE" id="PS51257">
    <property type="entry name" value="PROKAR_LIPOPROTEIN"/>
    <property type="match status" value="1"/>
</dbReference>
<dbReference type="InterPro" id="IPR036680">
    <property type="entry name" value="SPOR-like_sf"/>
</dbReference>
<dbReference type="Pfam" id="PF03330">
    <property type="entry name" value="DPBB_1"/>
    <property type="match status" value="1"/>
</dbReference>
<keyword evidence="4" id="KW-1003">Cell membrane</keyword>
<dbReference type="HOGENOM" id="CLU_042923_3_1_5"/>
<keyword evidence="4" id="KW-0564">Palmitate</keyword>
<gene>
    <name evidence="4" type="primary">rlpA</name>
    <name evidence="9" type="ORF">NX02_11755</name>
</gene>
<dbReference type="InterPro" id="IPR009009">
    <property type="entry name" value="RlpA-like_DPBB"/>
</dbReference>
<keyword evidence="4" id="KW-0472">Membrane</keyword>
<feature type="domain" description="RlpA-like protein double-psi beta-barrel" evidence="7">
    <location>
        <begin position="70"/>
        <end position="158"/>
    </location>
</feature>
<dbReference type="GO" id="GO:0000270">
    <property type="term" value="P:peptidoglycan metabolic process"/>
    <property type="evidence" value="ECO:0007669"/>
    <property type="project" value="UniProtKB-UniRule"/>
</dbReference>
<dbReference type="EC" id="4.2.2.-" evidence="4"/>
<dbReference type="EMBL" id="CP006644">
    <property type="protein sequence ID" value="AHE51691.1"/>
    <property type="molecule type" value="Genomic_DNA"/>
</dbReference>
<comment type="function">
    <text evidence="4">Lytic transglycosylase with a strong preference for naked glycan strands that lack stem peptides.</text>
</comment>
<dbReference type="GO" id="GO:0071555">
    <property type="term" value="P:cell wall organization"/>
    <property type="evidence" value="ECO:0007669"/>
    <property type="project" value="UniProtKB-KW"/>
</dbReference>
<dbReference type="Pfam" id="PF05036">
    <property type="entry name" value="SPOR"/>
    <property type="match status" value="1"/>
</dbReference>
<proteinExistence type="inferred from homology"/>
<evidence type="ECO:0000256" key="2">
    <source>
        <dbReference type="ARBA" id="ARBA00023239"/>
    </source>
</evidence>
<dbReference type="Gene3D" id="2.40.40.10">
    <property type="entry name" value="RlpA-like domain"/>
    <property type="match status" value="1"/>
</dbReference>
<dbReference type="GO" id="GO:0042834">
    <property type="term" value="F:peptidoglycan binding"/>
    <property type="evidence" value="ECO:0007669"/>
    <property type="project" value="InterPro"/>
</dbReference>
<dbReference type="HAMAP" id="MF_02071">
    <property type="entry name" value="RlpA"/>
    <property type="match status" value="1"/>
</dbReference>
<evidence type="ECO:0000259" key="7">
    <source>
        <dbReference type="Pfam" id="PF03330"/>
    </source>
</evidence>
<keyword evidence="3 4" id="KW-0961">Cell wall biogenesis/degradation</keyword>
<dbReference type="CDD" id="cd22268">
    <property type="entry name" value="DPBB_RlpA-like"/>
    <property type="match status" value="1"/>
</dbReference>
<organism evidence="9 10">
    <name type="scientific">Sphingomonas sanxanigenens DSM 19645 = NX02</name>
    <dbReference type="NCBI Taxonomy" id="1123269"/>
    <lineage>
        <taxon>Bacteria</taxon>
        <taxon>Pseudomonadati</taxon>
        <taxon>Pseudomonadota</taxon>
        <taxon>Alphaproteobacteria</taxon>
        <taxon>Sphingomonadales</taxon>
        <taxon>Sphingomonadaceae</taxon>
        <taxon>Sphingomonas</taxon>
    </lineage>
</organism>
<evidence type="ECO:0000313" key="10">
    <source>
        <dbReference type="Proteomes" id="UP000018851"/>
    </source>
</evidence>
<dbReference type="RefSeq" id="WP_025292282.1">
    <property type="nucleotide sequence ID" value="NZ_CP006644.1"/>
</dbReference>
<feature type="region of interest" description="Disordered" evidence="6">
    <location>
        <begin position="189"/>
        <end position="225"/>
    </location>
</feature>
<dbReference type="PATRIC" id="fig|1123269.5.peg.2281"/>
<dbReference type="GO" id="GO:0009279">
    <property type="term" value="C:cell outer membrane"/>
    <property type="evidence" value="ECO:0007669"/>
    <property type="project" value="TreeGrafter"/>
</dbReference>
<evidence type="ECO:0000256" key="4">
    <source>
        <dbReference type="HAMAP-Rule" id="MF_02071"/>
    </source>
</evidence>
<evidence type="ECO:0000313" key="9">
    <source>
        <dbReference type="EMBL" id="AHE51691.1"/>
    </source>
</evidence>
<evidence type="ECO:0000259" key="8">
    <source>
        <dbReference type="Pfam" id="PF05036"/>
    </source>
</evidence>
<dbReference type="Proteomes" id="UP000018851">
    <property type="component" value="Chromosome"/>
</dbReference>
<dbReference type="NCBIfam" id="TIGR00413">
    <property type="entry name" value="rlpA"/>
    <property type="match status" value="1"/>
</dbReference>
<dbReference type="KEGG" id="ssan:NX02_11755"/>
<keyword evidence="10" id="KW-1185">Reference proteome</keyword>